<reference evidence="4 5" key="1">
    <citation type="submission" date="2018-05" db="EMBL/GenBank/DDBJ databases">
        <title>Genome sequencing and assembly of the regulated plant pathogen Lachnellula willkommii and related sister species for the development of diagnostic species identification markers.</title>
        <authorList>
            <person name="Giroux E."/>
            <person name="Bilodeau G."/>
        </authorList>
    </citation>
    <scope>NUCLEOTIDE SEQUENCE [LARGE SCALE GENOMIC DNA]</scope>
    <source>
        <strain evidence="4 5">CBS 160.35</strain>
    </source>
</reference>
<feature type="compositionally biased region" description="Polar residues" evidence="2">
    <location>
        <begin position="381"/>
        <end position="391"/>
    </location>
</feature>
<accession>A0A8H8U859</accession>
<feature type="region of interest" description="Disordered" evidence="2">
    <location>
        <begin position="239"/>
        <end position="262"/>
    </location>
</feature>
<feature type="region of interest" description="Disordered" evidence="2">
    <location>
        <begin position="369"/>
        <end position="436"/>
    </location>
</feature>
<sequence length="527" mass="58330">MALFNSAFKTFWHTMTSYDRHSSYDSPYRTGEHQPLGQSRHAPLTSVATAASESRGDLDSPYYEDDTNRQSTSALNGNAYPKSPHPHSPGPRSPYSPGMRSENLKRSNTNENFENVTPGEIQLQAFQEGLPPPPPATHSWKRIDRWAEENYEELWDNLGEGCTNNDLNELEHILDCSLPMEVRESLQVHDGQERGGLPTGIIFSNMLLDCEEIVQEWENWKKVNQEYLKEPVNFKPATPLKAFGGSSSASSSKTPAHPQGPNLHWRQELLSRQDSQPSNAIQKVYAHPSWIPLVRDWGGNNLAVDLAPGQLENGVRSFCLAGTTIANDLNSGKWFVDEETHELKLREFKSTKVEPGYLDILRWRVDQKYGRKNNNKRRSQGPPNGQANRSPGASPYASPTAETGEPRGRSMQRFSGASPVASPGPTYGKSSPLARVTEEGSGAIKVQTNAIPVEKLVEVETPRPSEDEVKKNKTLESLLEPVTLDDNKENSSNGDSNTKPQGLGLIDGSAGKTATVEDDTTMKTIEI</sequence>
<dbReference type="InterPro" id="IPR018958">
    <property type="entry name" value="Knr4/Smi1-like_dom"/>
</dbReference>
<feature type="region of interest" description="Disordered" evidence="2">
    <location>
        <begin position="22"/>
        <end position="114"/>
    </location>
</feature>
<comment type="caution">
    <text evidence="4">The sequence shown here is derived from an EMBL/GenBank/DDBJ whole genome shotgun (WGS) entry which is preliminary data.</text>
</comment>
<feature type="compositionally biased region" description="Basic and acidic residues" evidence="2">
    <location>
        <begin position="460"/>
        <end position="474"/>
    </location>
</feature>
<dbReference type="AlphaFoldDB" id="A0A8H8U859"/>
<dbReference type="EMBL" id="QGMI01001242">
    <property type="protein sequence ID" value="TVY34041.1"/>
    <property type="molecule type" value="Genomic_DNA"/>
</dbReference>
<name>A0A8H8U859_9HELO</name>
<dbReference type="GO" id="GO:0070880">
    <property type="term" value="P:fungal-type cell wall beta-glucan biosynthetic process"/>
    <property type="evidence" value="ECO:0007669"/>
    <property type="project" value="TreeGrafter"/>
</dbReference>
<dbReference type="PIRSF" id="PIRSF017023">
    <property type="entry name" value="KNR4"/>
    <property type="match status" value="1"/>
</dbReference>
<keyword evidence="5" id="KW-1185">Reference proteome</keyword>
<dbReference type="SUPFAM" id="SSF160631">
    <property type="entry name" value="SMI1/KNR4-like"/>
    <property type="match status" value="1"/>
</dbReference>
<dbReference type="PANTHER" id="PTHR47432:SF1">
    <property type="entry name" value="CELL WALL ASSEMBLY REGULATOR SMI1"/>
    <property type="match status" value="1"/>
</dbReference>
<gene>
    <name evidence="4" type="primary">cot-2</name>
    <name evidence="4" type="ORF">LOCC1_G007716</name>
</gene>
<evidence type="ECO:0000256" key="1">
    <source>
        <dbReference type="ARBA" id="ARBA00005303"/>
    </source>
</evidence>
<dbReference type="InterPro" id="IPR009203">
    <property type="entry name" value="Knr4/Smi1"/>
</dbReference>
<feature type="region of interest" description="Disordered" evidence="2">
    <location>
        <begin position="460"/>
        <end position="527"/>
    </location>
</feature>
<comment type="similarity">
    <text evidence="1">Belongs to the KNR4/SMI1 family.</text>
</comment>
<dbReference type="Proteomes" id="UP000443090">
    <property type="component" value="Unassembled WGS sequence"/>
</dbReference>
<protein>
    <submittedName>
        <fullName evidence="4">Glucan synthesis regulatory protein</fullName>
    </submittedName>
</protein>
<feature type="domain" description="Knr4/Smi1-like" evidence="3">
    <location>
        <begin position="161"/>
        <end position="481"/>
    </location>
</feature>
<evidence type="ECO:0000313" key="4">
    <source>
        <dbReference type="EMBL" id="TVY34041.1"/>
    </source>
</evidence>
<feature type="compositionally biased region" description="Basic residues" evidence="2">
    <location>
        <begin position="370"/>
        <end position="379"/>
    </location>
</feature>
<dbReference type="PANTHER" id="PTHR47432">
    <property type="entry name" value="CELL WALL ASSEMBLY REGULATOR SMI1"/>
    <property type="match status" value="1"/>
</dbReference>
<dbReference type="Pfam" id="PF09346">
    <property type="entry name" value="SMI1_KNR4"/>
    <property type="match status" value="1"/>
</dbReference>
<dbReference type="OrthoDB" id="2305498at2759"/>
<dbReference type="GO" id="GO:0043332">
    <property type="term" value="C:mating projection tip"/>
    <property type="evidence" value="ECO:0007669"/>
    <property type="project" value="TreeGrafter"/>
</dbReference>
<dbReference type="InterPro" id="IPR051873">
    <property type="entry name" value="KNR4/SMI1_regulator"/>
</dbReference>
<evidence type="ECO:0000259" key="3">
    <source>
        <dbReference type="SMART" id="SM00860"/>
    </source>
</evidence>
<organism evidence="4 5">
    <name type="scientific">Lachnellula occidentalis</name>
    <dbReference type="NCBI Taxonomy" id="215460"/>
    <lineage>
        <taxon>Eukaryota</taxon>
        <taxon>Fungi</taxon>
        <taxon>Dikarya</taxon>
        <taxon>Ascomycota</taxon>
        <taxon>Pezizomycotina</taxon>
        <taxon>Leotiomycetes</taxon>
        <taxon>Helotiales</taxon>
        <taxon>Lachnaceae</taxon>
        <taxon>Lachnellula</taxon>
    </lineage>
</organism>
<dbReference type="SMART" id="SM00860">
    <property type="entry name" value="SMI1_KNR4"/>
    <property type="match status" value="1"/>
</dbReference>
<evidence type="ECO:0000313" key="5">
    <source>
        <dbReference type="Proteomes" id="UP000443090"/>
    </source>
</evidence>
<proteinExistence type="inferred from homology"/>
<feature type="compositionally biased region" description="Polar residues" evidence="2">
    <location>
        <begin position="490"/>
        <end position="500"/>
    </location>
</feature>
<dbReference type="InterPro" id="IPR037883">
    <property type="entry name" value="Knr4/Smi1-like_sf"/>
</dbReference>
<evidence type="ECO:0000256" key="2">
    <source>
        <dbReference type="SAM" id="MobiDB-lite"/>
    </source>
</evidence>